<evidence type="ECO:0000256" key="2">
    <source>
        <dbReference type="SAM" id="SignalP"/>
    </source>
</evidence>
<gene>
    <name evidence="3" type="ORF">DPMN_075869</name>
</gene>
<feature type="compositionally biased region" description="Polar residues" evidence="1">
    <location>
        <begin position="43"/>
        <end position="55"/>
    </location>
</feature>
<feature type="signal peptide" evidence="2">
    <location>
        <begin position="1"/>
        <end position="26"/>
    </location>
</feature>
<keyword evidence="4" id="KW-1185">Reference proteome</keyword>
<reference evidence="3" key="2">
    <citation type="submission" date="2020-11" db="EMBL/GenBank/DDBJ databases">
        <authorList>
            <person name="McCartney M.A."/>
            <person name="Auch B."/>
            <person name="Kono T."/>
            <person name="Mallez S."/>
            <person name="Becker A."/>
            <person name="Gohl D.M."/>
            <person name="Silverstein K.A.T."/>
            <person name="Koren S."/>
            <person name="Bechman K.B."/>
            <person name="Herman A."/>
            <person name="Abrahante J.E."/>
            <person name="Garbe J."/>
        </authorList>
    </citation>
    <scope>NUCLEOTIDE SEQUENCE</scope>
    <source>
        <strain evidence="3">Duluth1</strain>
        <tissue evidence="3">Whole animal</tissue>
    </source>
</reference>
<reference evidence="3" key="1">
    <citation type="journal article" date="2019" name="bioRxiv">
        <title>The Genome of the Zebra Mussel, Dreissena polymorpha: A Resource for Invasive Species Research.</title>
        <authorList>
            <person name="McCartney M.A."/>
            <person name="Auch B."/>
            <person name="Kono T."/>
            <person name="Mallez S."/>
            <person name="Zhang Y."/>
            <person name="Obille A."/>
            <person name="Becker A."/>
            <person name="Abrahante J.E."/>
            <person name="Garbe J."/>
            <person name="Badalamenti J.P."/>
            <person name="Herman A."/>
            <person name="Mangelson H."/>
            <person name="Liachko I."/>
            <person name="Sullivan S."/>
            <person name="Sone E.D."/>
            <person name="Koren S."/>
            <person name="Silverstein K.A.T."/>
            <person name="Beckman K.B."/>
            <person name="Gohl D.M."/>
        </authorList>
    </citation>
    <scope>NUCLEOTIDE SEQUENCE</scope>
    <source>
        <strain evidence="3">Duluth1</strain>
        <tissue evidence="3">Whole animal</tissue>
    </source>
</reference>
<dbReference type="Proteomes" id="UP000828390">
    <property type="component" value="Unassembled WGS sequence"/>
</dbReference>
<feature type="chain" id="PRO_5038920517" evidence="2">
    <location>
        <begin position="27"/>
        <end position="159"/>
    </location>
</feature>
<protein>
    <submittedName>
        <fullName evidence="3">Uncharacterized protein</fullName>
    </submittedName>
</protein>
<dbReference type="EMBL" id="JAIWYP010000015">
    <property type="protein sequence ID" value="KAH3700888.1"/>
    <property type="molecule type" value="Genomic_DNA"/>
</dbReference>
<comment type="caution">
    <text evidence="3">The sequence shown here is derived from an EMBL/GenBank/DDBJ whole genome shotgun (WGS) entry which is preliminary data.</text>
</comment>
<organism evidence="3 4">
    <name type="scientific">Dreissena polymorpha</name>
    <name type="common">Zebra mussel</name>
    <name type="synonym">Mytilus polymorpha</name>
    <dbReference type="NCBI Taxonomy" id="45954"/>
    <lineage>
        <taxon>Eukaryota</taxon>
        <taxon>Metazoa</taxon>
        <taxon>Spiralia</taxon>
        <taxon>Lophotrochozoa</taxon>
        <taxon>Mollusca</taxon>
        <taxon>Bivalvia</taxon>
        <taxon>Autobranchia</taxon>
        <taxon>Heteroconchia</taxon>
        <taxon>Euheterodonta</taxon>
        <taxon>Imparidentia</taxon>
        <taxon>Neoheterodontei</taxon>
        <taxon>Myida</taxon>
        <taxon>Dreissenoidea</taxon>
        <taxon>Dreissenidae</taxon>
        <taxon>Dreissena</taxon>
    </lineage>
</organism>
<evidence type="ECO:0000313" key="4">
    <source>
        <dbReference type="Proteomes" id="UP000828390"/>
    </source>
</evidence>
<accession>A0A9D3YMJ9</accession>
<dbReference type="AlphaFoldDB" id="A0A9D3YMJ9"/>
<name>A0A9D3YMJ9_DREPO</name>
<evidence type="ECO:0000313" key="3">
    <source>
        <dbReference type="EMBL" id="KAH3700888.1"/>
    </source>
</evidence>
<proteinExistence type="predicted"/>
<sequence length="159" mass="18238">MLLLPCAGPMAVVVVVFFEVTDHTTAADPVKRVQPVPEVVSPADNSRTSGETVLTSREVKTPRHQLPVPGPSSIPKREQSETLKEEYFYDYNKFTKDYFEYEQCDKDIIERGRLRENIKFWESIGTNDYVLDVIKSGYKVPFYTKPPRQLLNNNKSASY</sequence>
<feature type="region of interest" description="Disordered" evidence="1">
    <location>
        <begin position="39"/>
        <end position="79"/>
    </location>
</feature>
<evidence type="ECO:0000256" key="1">
    <source>
        <dbReference type="SAM" id="MobiDB-lite"/>
    </source>
</evidence>
<keyword evidence="2" id="KW-0732">Signal</keyword>